<proteinExistence type="predicted"/>
<gene>
    <name evidence="7" type="ORF">OSJNBa0091C16.6</name>
    <name evidence="6" type="ORF">P0519B12.26</name>
</gene>
<dbReference type="Pfam" id="PF11744">
    <property type="entry name" value="ALMT"/>
    <property type="match status" value="1"/>
</dbReference>
<feature type="region of interest" description="Disordered" evidence="5">
    <location>
        <begin position="24"/>
        <end position="47"/>
    </location>
</feature>
<protein>
    <submittedName>
        <fullName evidence="7">Uncharacterized protein</fullName>
    </submittedName>
</protein>
<dbReference type="GO" id="GO:0015743">
    <property type="term" value="P:malate transport"/>
    <property type="evidence" value="ECO:0007669"/>
    <property type="project" value="InterPro"/>
</dbReference>
<evidence type="ECO:0000256" key="2">
    <source>
        <dbReference type="ARBA" id="ARBA00022692"/>
    </source>
</evidence>
<keyword evidence="2" id="KW-0812">Transmembrane</keyword>
<evidence type="ECO:0000313" key="6">
    <source>
        <dbReference type="EMBL" id="BAD21940.1"/>
    </source>
</evidence>
<comment type="subcellular location">
    <subcellularLocation>
        <location evidence="1">Membrane</location>
        <topology evidence="1">Multi-pass membrane protein</topology>
    </subcellularLocation>
</comment>
<dbReference type="EMBL" id="AP005820">
    <property type="protein sequence ID" value="BAD22456.1"/>
    <property type="molecule type" value="Genomic_DNA"/>
</dbReference>
<dbReference type="InterPro" id="IPR020966">
    <property type="entry name" value="ALMT"/>
</dbReference>
<reference evidence="7" key="2">
    <citation type="submission" date="2002-10" db="EMBL/GenBank/DDBJ databases">
        <title>Oryza sativa nipponbare(GA3) genomic DNA, chromosome 2, BAC clone:OSJNBa0091C16.</title>
        <authorList>
            <person name="Sasaki T."/>
            <person name="Matsumoto T."/>
            <person name="Katayose Y."/>
        </authorList>
    </citation>
    <scope>NUCLEOTIDE SEQUENCE</scope>
</reference>
<evidence type="ECO:0000313" key="8">
    <source>
        <dbReference type="Proteomes" id="UP000000763"/>
    </source>
</evidence>
<name>Q6K2L6_ORYSJ</name>
<reference evidence="6" key="1">
    <citation type="submission" date="2002-03" db="EMBL/GenBank/DDBJ databases">
        <title>Oryza sativa nipponbare(GA3) genomic DNA, chromosome 2, PAC clone:P0519B12.</title>
        <authorList>
            <person name="Sasaki T."/>
            <person name="Matsumoto T."/>
            <person name="Yamamoto K."/>
        </authorList>
    </citation>
    <scope>NUCLEOTIDE SEQUENCE</scope>
</reference>
<accession>Q6K2L6</accession>
<reference evidence="8" key="3">
    <citation type="journal article" date="2005" name="Nature">
        <title>The map-based sequence of the rice genome.</title>
        <authorList>
            <consortium name="International rice genome sequencing project (IRGSP)"/>
            <person name="Matsumoto T."/>
            <person name="Wu J."/>
            <person name="Kanamori H."/>
            <person name="Katayose Y."/>
            <person name="Fujisawa M."/>
            <person name="Namiki N."/>
            <person name="Mizuno H."/>
            <person name="Yamamoto K."/>
            <person name="Antonio B.A."/>
            <person name="Baba T."/>
            <person name="Sakata K."/>
            <person name="Nagamura Y."/>
            <person name="Aoki H."/>
            <person name="Arikawa K."/>
            <person name="Arita K."/>
            <person name="Bito T."/>
            <person name="Chiden Y."/>
            <person name="Fujitsuka N."/>
            <person name="Fukunaka R."/>
            <person name="Hamada M."/>
            <person name="Harada C."/>
            <person name="Hayashi A."/>
            <person name="Hijishita S."/>
            <person name="Honda M."/>
            <person name="Hosokawa S."/>
            <person name="Ichikawa Y."/>
            <person name="Idonuma A."/>
            <person name="Iijima M."/>
            <person name="Ikeda M."/>
            <person name="Ikeno M."/>
            <person name="Ito K."/>
            <person name="Ito S."/>
            <person name="Ito T."/>
            <person name="Ito Y."/>
            <person name="Ito Y."/>
            <person name="Iwabuchi A."/>
            <person name="Kamiya K."/>
            <person name="Karasawa W."/>
            <person name="Kurita K."/>
            <person name="Katagiri S."/>
            <person name="Kikuta A."/>
            <person name="Kobayashi H."/>
            <person name="Kobayashi N."/>
            <person name="Machita K."/>
            <person name="Maehara T."/>
            <person name="Masukawa M."/>
            <person name="Mizubayashi T."/>
            <person name="Mukai Y."/>
            <person name="Nagasaki H."/>
            <person name="Nagata Y."/>
            <person name="Naito S."/>
            <person name="Nakashima M."/>
            <person name="Nakama Y."/>
            <person name="Nakamichi Y."/>
            <person name="Nakamura M."/>
            <person name="Meguro A."/>
            <person name="Negishi M."/>
            <person name="Ohta I."/>
            <person name="Ohta T."/>
            <person name="Okamoto M."/>
            <person name="Ono N."/>
            <person name="Saji S."/>
            <person name="Sakaguchi M."/>
            <person name="Sakai K."/>
            <person name="Shibata M."/>
            <person name="Shimokawa T."/>
            <person name="Song J."/>
            <person name="Takazaki Y."/>
            <person name="Terasawa K."/>
            <person name="Tsugane M."/>
            <person name="Tsuji K."/>
            <person name="Ueda S."/>
            <person name="Waki K."/>
            <person name="Yamagata H."/>
            <person name="Yamamoto M."/>
            <person name="Yamamoto S."/>
            <person name="Yamane H."/>
            <person name="Yoshiki S."/>
            <person name="Yoshihara R."/>
            <person name="Yukawa K."/>
            <person name="Zhong H."/>
            <person name="Yano M."/>
            <person name="Yuan Q."/>
            <person name="Ouyang S."/>
            <person name="Liu J."/>
            <person name="Jones K.M."/>
            <person name="Gansberger K."/>
            <person name="Moffat K."/>
            <person name="Hill J."/>
            <person name="Bera J."/>
            <person name="Fadrosh D."/>
            <person name="Jin S."/>
            <person name="Johri S."/>
            <person name="Kim M."/>
            <person name="Overton L."/>
            <person name="Reardon M."/>
            <person name="Tsitrin T."/>
            <person name="Vuong H."/>
            <person name="Weaver B."/>
            <person name="Ciecko A."/>
            <person name="Tallon L."/>
            <person name="Jackson J."/>
            <person name="Pai G."/>
            <person name="Aken S.V."/>
            <person name="Utterback T."/>
            <person name="Reidmuller S."/>
            <person name="Feldblyum T."/>
            <person name="Hsiao J."/>
            <person name="Zismann V."/>
            <person name="Iobst S."/>
            <person name="de Vazeille A.R."/>
            <person name="Buell C.R."/>
            <person name="Ying K."/>
            <person name="Li Y."/>
            <person name="Lu T."/>
            <person name="Huang Y."/>
            <person name="Zhao Q."/>
            <person name="Feng Q."/>
            <person name="Zhang L."/>
            <person name="Zhu J."/>
            <person name="Weng Q."/>
            <person name="Mu J."/>
            <person name="Lu Y."/>
            <person name="Fan D."/>
            <person name="Liu Y."/>
            <person name="Guan J."/>
            <person name="Zhang Y."/>
            <person name="Yu S."/>
            <person name="Liu X."/>
            <person name="Zhang Y."/>
            <person name="Hong G."/>
            <person name="Han B."/>
            <person name="Choisne N."/>
            <person name="Demange N."/>
            <person name="Orjeda G."/>
            <person name="Samain S."/>
            <person name="Cattolico L."/>
            <person name="Pelletier E."/>
            <person name="Couloux A."/>
            <person name="Segurens B."/>
            <person name="Wincker P."/>
            <person name="D'Hont A."/>
            <person name="Scarpelli C."/>
            <person name="Weissenbach J."/>
            <person name="Salanoubat M."/>
            <person name="Quetier F."/>
            <person name="Yu Y."/>
            <person name="Kim H.R."/>
            <person name="Rambo T."/>
            <person name="Currie J."/>
            <person name="Collura K."/>
            <person name="Luo M."/>
            <person name="Yang T."/>
            <person name="Ammiraju J.S.S."/>
            <person name="Engler F."/>
            <person name="Soderlund C."/>
            <person name="Wing R.A."/>
            <person name="Palmer L.E."/>
            <person name="de la Bastide M."/>
            <person name="Spiegel L."/>
            <person name="Nascimento L."/>
            <person name="Zutavern T."/>
            <person name="O'Shaughnessy A."/>
            <person name="Dike S."/>
            <person name="Dedhia N."/>
            <person name="Preston R."/>
            <person name="Balija V."/>
            <person name="McCombie W.R."/>
            <person name="Chow T."/>
            <person name="Chen H."/>
            <person name="Chung M."/>
            <person name="Chen C."/>
            <person name="Shaw J."/>
            <person name="Wu H."/>
            <person name="Hsiao K."/>
            <person name="Chao Y."/>
            <person name="Chu M."/>
            <person name="Cheng C."/>
            <person name="Hour A."/>
            <person name="Lee P."/>
            <person name="Lin S."/>
            <person name="Lin Y."/>
            <person name="Liou J."/>
            <person name="Liu S."/>
            <person name="Hsing Y."/>
            <person name="Raghuvanshi S."/>
            <person name="Mohanty A."/>
            <person name="Bharti A.K."/>
            <person name="Gaur A."/>
            <person name="Gupta V."/>
            <person name="Kumar D."/>
            <person name="Ravi V."/>
            <person name="Vij S."/>
            <person name="Kapur A."/>
            <person name="Khurana P."/>
            <person name="Khurana P."/>
            <person name="Khurana J.P."/>
            <person name="Tyagi A.K."/>
            <person name="Gaikwad K."/>
            <person name="Singh A."/>
            <person name="Dalal V."/>
            <person name="Srivastava S."/>
            <person name="Dixit A."/>
            <person name="Pal A.K."/>
            <person name="Ghazi I.A."/>
            <person name="Yadav M."/>
            <person name="Pandit A."/>
            <person name="Bhargava A."/>
            <person name="Sureshbabu K."/>
            <person name="Batra K."/>
            <person name="Sharma T.R."/>
            <person name="Mohapatra T."/>
            <person name="Singh N.K."/>
            <person name="Messing J."/>
            <person name="Nelson A.B."/>
            <person name="Fuks G."/>
            <person name="Kavchok S."/>
            <person name="Keizer G."/>
            <person name="Linton E."/>
            <person name="Llaca V."/>
            <person name="Song R."/>
            <person name="Tanyolac B."/>
            <person name="Young S."/>
            <person name="Ho-Il K."/>
            <person name="Hahn J.H."/>
            <person name="Sangsakoo G."/>
            <person name="Vanavichit A."/>
            <person name="de Mattos Luiz.A.T."/>
            <person name="Zimmer P.D."/>
            <person name="Malone G."/>
            <person name="Dellagostin O."/>
            <person name="de Oliveira A.C."/>
            <person name="Bevan M."/>
            <person name="Bancroft I."/>
            <person name="Minx P."/>
            <person name="Cordum H."/>
            <person name="Wilson R."/>
            <person name="Cheng Z."/>
            <person name="Jin W."/>
            <person name="Jiang J."/>
            <person name="Leong S.A."/>
            <person name="Iwama H."/>
            <person name="Gojobori T."/>
            <person name="Itoh T."/>
            <person name="Niimura Y."/>
            <person name="Fujii Y."/>
            <person name="Habara T."/>
            <person name="Sakai H."/>
            <person name="Sato Y."/>
            <person name="Wilson G."/>
            <person name="Kumar K."/>
            <person name="McCouch S."/>
            <person name="Juretic N."/>
            <person name="Hoen D."/>
            <person name="Wright S."/>
            <person name="Bruskiewich R."/>
            <person name="Bureau T."/>
            <person name="Miyao A."/>
            <person name="Hirochika H."/>
            <person name="Nishikawa T."/>
            <person name="Kadowaki K."/>
            <person name="Sugiura M."/>
            <person name="Burr B."/>
            <person name="Sasaki T."/>
        </authorList>
    </citation>
    <scope>NUCLEOTIDE SEQUENCE [LARGE SCALE GENOMIC DNA]</scope>
    <source>
        <strain evidence="8">cv. Nipponbare</strain>
    </source>
</reference>
<reference evidence="8" key="4">
    <citation type="journal article" date="2008" name="Nucleic Acids Res.">
        <title>The rice annotation project database (RAP-DB): 2008 update.</title>
        <authorList>
            <consortium name="The rice annotation project (RAP)"/>
        </authorList>
    </citation>
    <scope>GENOME REANNOTATION</scope>
    <source>
        <strain evidence="8">cv. Nipponbare</strain>
    </source>
</reference>
<dbReference type="AlphaFoldDB" id="Q6K2L6"/>
<sequence>MAAAASRATDPEWQVTVPELRRVRRSRGSGRLRTGASGGGRQPPARERVAAATGVAGGVRVWKIGADDPRRVVHGVKVGLALSLIAMFY</sequence>
<evidence type="ECO:0000313" key="7">
    <source>
        <dbReference type="EMBL" id="BAD22456.1"/>
    </source>
</evidence>
<dbReference type="Proteomes" id="UP000000763">
    <property type="component" value="Chromosome 2"/>
</dbReference>
<evidence type="ECO:0000256" key="1">
    <source>
        <dbReference type="ARBA" id="ARBA00004141"/>
    </source>
</evidence>
<keyword evidence="3" id="KW-1133">Transmembrane helix</keyword>
<evidence type="ECO:0000256" key="4">
    <source>
        <dbReference type="ARBA" id="ARBA00023136"/>
    </source>
</evidence>
<evidence type="ECO:0000256" key="3">
    <source>
        <dbReference type="ARBA" id="ARBA00022989"/>
    </source>
</evidence>
<evidence type="ECO:0000256" key="5">
    <source>
        <dbReference type="SAM" id="MobiDB-lite"/>
    </source>
</evidence>
<dbReference type="EMBL" id="AP004884">
    <property type="protein sequence ID" value="BAD21940.1"/>
    <property type="molecule type" value="Genomic_DNA"/>
</dbReference>
<keyword evidence="4" id="KW-0472">Membrane</keyword>
<dbReference type="GO" id="GO:0016020">
    <property type="term" value="C:membrane"/>
    <property type="evidence" value="ECO:0007669"/>
    <property type="project" value="UniProtKB-SubCell"/>
</dbReference>
<organism evidence="7 8">
    <name type="scientific">Oryza sativa subsp. japonica</name>
    <name type="common">Rice</name>
    <dbReference type="NCBI Taxonomy" id="39947"/>
    <lineage>
        <taxon>Eukaryota</taxon>
        <taxon>Viridiplantae</taxon>
        <taxon>Streptophyta</taxon>
        <taxon>Embryophyta</taxon>
        <taxon>Tracheophyta</taxon>
        <taxon>Spermatophyta</taxon>
        <taxon>Magnoliopsida</taxon>
        <taxon>Liliopsida</taxon>
        <taxon>Poales</taxon>
        <taxon>Poaceae</taxon>
        <taxon>BOP clade</taxon>
        <taxon>Oryzoideae</taxon>
        <taxon>Oryzeae</taxon>
        <taxon>Oryzinae</taxon>
        <taxon>Oryza</taxon>
        <taxon>Oryza sativa</taxon>
    </lineage>
</organism>